<keyword evidence="5" id="KW-1185">Reference proteome</keyword>
<evidence type="ECO:0000313" key="5">
    <source>
        <dbReference type="Proteomes" id="UP001642483"/>
    </source>
</evidence>
<dbReference type="InterPro" id="IPR005225">
    <property type="entry name" value="Small_GTP-bd"/>
</dbReference>
<dbReference type="Gene3D" id="3.40.50.300">
    <property type="entry name" value="P-loop containing nucleotide triphosphate hydrolases"/>
    <property type="match status" value="1"/>
</dbReference>
<dbReference type="SMART" id="SM00174">
    <property type="entry name" value="RHO"/>
    <property type="match status" value="1"/>
</dbReference>
<accession>A0ABP0GX59</accession>
<dbReference type="EMBL" id="CAWYQH010000152">
    <property type="protein sequence ID" value="CAK8695688.1"/>
    <property type="molecule type" value="Genomic_DNA"/>
</dbReference>
<evidence type="ECO:0000256" key="1">
    <source>
        <dbReference type="ARBA" id="ARBA00022741"/>
    </source>
</evidence>
<dbReference type="SMART" id="SM00176">
    <property type="entry name" value="RAN"/>
    <property type="match status" value="1"/>
</dbReference>
<feature type="region of interest" description="Disordered" evidence="3">
    <location>
        <begin position="242"/>
        <end position="279"/>
    </location>
</feature>
<feature type="region of interest" description="Disordered" evidence="3">
    <location>
        <begin position="217"/>
        <end position="236"/>
    </location>
</feature>
<evidence type="ECO:0000256" key="3">
    <source>
        <dbReference type="SAM" id="MobiDB-lite"/>
    </source>
</evidence>
<dbReference type="SMART" id="SM00177">
    <property type="entry name" value="ARF"/>
    <property type="match status" value="1"/>
</dbReference>
<name>A0ABP0GX59_CLALP</name>
<dbReference type="SMART" id="SM00175">
    <property type="entry name" value="RAB"/>
    <property type="match status" value="1"/>
</dbReference>
<keyword evidence="1" id="KW-0547">Nucleotide-binding</keyword>
<proteinExistence type="predicted"/>
<dbReference type="PROSITE" id="PS51421">
    <property type="entry name" value="RAS"/>
    <property type="match status" value="1"/>
</dbReference>
<dbReference type="InterPro" id="IPR050227">
    <property type="entry name" value="Rab"/>
</dbReference>
<gene>
    <name evidence="4" type="ORF">CVLEPA_LOCUS28926</name>
</gene>
<dbReference type="PROSITE" id="PS51419">
    <property type="entry name" value="RAB"/>
    <property type="match status" value="1"/>
</dbReference>
<organism evidence="4 5">
    <name type="scientific">Clavelina lepadiformis</name>
    <name type="common">Light-bulb sea squirt</name>
    <name type="synonym">Ascidia lepadiformis</name>
    <dbReference type="NCBI Taxonomy" id="159417"/>
    <lineage>
        <taxon>Eukaryota</taxon>
        <taxon>Metazoa</taxon>
        <taxon>Chordata</taxon>
        <taxon>Tunicata</taxon>
        <taxon>Ascidiacea</taxon>
        <taxon>Aplousobranchia</taxon>
        <taxon>Clavelinidae</taxon>
        <taxon>Clavelina</taxon>
    </lineage>
</organism>
<dbReference type="InterPro" id="IPR001806">
    <property type="entry name" value="Small_GTPase"/>
</dbReference>
<evidence type="ECO:0000256" key="2">
    <source>
        <dbReference type="ARBA" id="ARBA00023134"/>
    </source>
</evidence>
<sequence>MTVTIAHFKKQAKLTKRSIFHSTLHVGVMQELGCKLITVGDSKVGKTSVSRQFTDNKFSYQATPTIGMECHVRIMNVSSKLVTVKIWDTAGQERFRSMTVGYYRGAKGVIFVYDITKRKTFEHVKSWCRIFDEWGDKDAEKMLVGNKCDLEEERQVEMEEGEKLAKDLGMMFHETSAKDDVNVTEVFMKLLGKIINRVKQAEQKIRFINQATTSSGIEETRGVSNEADDVHPVGVSKTNSLYSSEAHSRKRNTALHLTPPSPSIQKEEENNEGRCCSLG</sequence>
<dbReference type="InterPro" id="IPR027417">
    <property type="entry name" value="P-loop_NTPase"/>
</dbReference>
<dbReference type="SMART" id="SM00173">
    <property type="entry name" value="RAS"/>
    <property type="match status" value="1"/>
</dbReference>
<evidence type="ECO:0000313" key="4">
    <source>
        <dbReference type="EMBL" id="CAK8695688.1"/>
    </source>
</evidence>
<dbReference type="Proteomes" id="UP001642483">
    <property type="component" value="Unassembled WGS sequence"/>
</dbReference>
<keyword evidence="2" id="KW-0342">GTP-binding</keyword>
<dbReference type="CDD" id="cd00154">
    <property type="entry name" value="Rab"/>
    <property type="match status" value="1"/>
</dbReference>
<dbReference type="SUPFAM" id="SSF52540">
    <property type="entry name" value="P-loop containing nucleoside triphosphate hydrolases"/>
    <property type="match status" value="1"/>
</dbReference>
<dbReference type="Pfam" id="PF00071">
    <property type="entry name" value="Ras"/>
    <property type="match status" value="1"/>
</dbReference>
<protein>
    <submittedName>
        <fullName evidence="4">Uncharacterized protein</fullName>
    </submittedName>
</protein>
<dbReference type="PANTHER" id="PTHR47977">
    <property type="entry name" value="RAS-RELATED PROTEIN RAB"/>
    <property type="match status" value="1"/>
</dbReference>
<comment type="caution">
    <text evidence="4">The sequence shown here is derived from an EMBL/GenBank/DDBJ whole genome shotgun (WGS) entry which is preliminary data.</text>
</comment>
<dbReference type="PRINTS" id="PR00449">
    <property type="entry name" value="RASTRNSFRMNG"/>
</dbReference>
<reference evidence="4 5" key="1">
    <citation type="submission" date="2024-02" db="EMBL/GenBank/DDBJ databases">
        <authorList>
            <person name="Daric V."/>
            <person name="Darras S."/>
        </authorList>
    </citation>
    <scope>NUCLEOTIDE SEQUENCE [LARGE SCALE GENOMIC DNA]</scope>
</reference>
<dbReference type="NCBIfam" id="TIGR00231">
    <property type="entry name" value="small_GTP"/>
    <property type="match status" value="1"/>
</dbReference>